<protein>
    <submittedName>
        <fullName evidence="1">RING-type domain-containing protein</fullName>
    </submittedName>
</protein>
<proteinExistence type="predicted"/>
<dbReference type="Proteomes" id="UP001465668">
    <property type="component" value="Unassembled WGS sequence"/>
</dbReference>
<sequence length="158" mass="17853">MTHNEALFNEMLALNAIYGEGTAVITAGTTTHEILALRPPETKHAFLLRVPDSYPRNPPQLSGMDASLYFQSTDRTCQRSMIYFQALLYLHYSPADVVLYDVIENFLSITCELAPLKEEENHETYLINDRLAELVEAVETRSRLNTTLILPDAPPLVQ</sequence>
<reference evidence="1 2" key="1">
    <citation type="submission" date="2024-02" db="EMBL/GenBank/DDBJ databases">
        <title>First draft genome assembly of two strains of Seiridium cardinale.</title>
        <authorList>
            <person name="Emiliani G."/>
            <person name="Scali E."/>
        </authorList>
    </citation>
    <scope>NUCLEOTIDE SEQUENCE [LARGE SCALE GENOMIC DNA]</scope>
    <source>
        <strain evidence="1 2">BM-138-000479</strain>
    </source>
</reference>
<dbReference type="InterPro" id="IPR016135">
    <property type="entry name" value="UBQ-conjugating_enzyme/RWD"/>
</dbReference>
<keyword evidence="2" id="KW-1185">Reference proteome</keyword>
<comment type="caution">
    <text evidence="1">The sequence shown here is derived from an EMBL/GenBank/DDBJ whole genome shotgun (WGS) entry which is preliminary data.</text>
</comment>
<accession>A0ABR2Y5Q0</accession>
<evidence type="ECO:0000313" key="2">
    <source>
        <dbReference type="Proteomes" id="UP001465668"/>
    </source>
</evidence>
<name>A0ABR2Y5Q0_9PEZI</name>
<organism evidence="1 2">
    <name type="scientific">Seiridium cardinale</name>
    <dbReference type="NCBI Taxonomy" id="138064"/>
    <lineage>
        <taxon>Eukaryota</taxon>
        <taxon>Fungi</taxon>
        <taxon>Dikarya</taxon>
        <taxon>Ascomycota</taxon>
        <taxon>Pezizomycotina</taxon>
        <taxon>Sordariomycetes</taxon>
        <taxon>Xylariomycetidae</taxon>
        <taxon>Amphisphaeriales</taxon>
        <taxon>Sporocadaceae</taxon>
        <taxon>Seiridium</taxon>
    </lineage>
</organism>
<evidence type="ECO:0000313" key="1">
    <source>
        <dbReference type="EMBL" id="KAK9781659.1"/>
    </source>
</evidence>
<gene>
    <name evidence="1" type="ORF">SCAR479_01530</name>
</gene>
<dbReference type="SUPFAM" id="SSF54495">
    <property type="entry name" value="UBC-like"/>
    <property type="match status" value="1"/>
</dbReference>
<dbReference type="EMBL" id="JARVKM010000003">
    <property type="protein sequence ID" value="KAK9781659.1"/>
    <property type="molecule type" value="Genomic_DNA"/>
</dbReference>